<comment type="caution">
    <text evidence="1">The sequence shown here is derived from an EMBL/GenBank/DDBJ whole genome shotgun (WGS) entry which is preliminary data.</text>
</comment>
<evidence type="ECO:0000313" key="2">
    <source>
        <dbReference type="Proteomes" id="UP000277579"/>
    </source>
</evidence>
<name>A0A495M466_9FLAO</name>
<gene>
    <name evidence="1" type="ORF">CLV94_3040</name>
</gene>
<dbReference type="InterPro" id="IPR024422">
    <property type="entry name" value="Protein_unknown_function_OB"/>
</dbReference>
<dbReference type="AlphaFoldDB" id="A0A495M466"/>
<sequence length="131" mass="14498">MNRKKVQWTAAIALLLFCGAAYLYNGVLYKEARNIEKEEAAHRLAASQLLDAYKRDLSASDQSYLNKTIEVSGKVTQVSDSLLTLDSGITCTFGKMLSENIVGAKVTLKGRCIGFDELMEEVKLDQCTLIQ</sequence>
<dbReference type="Proteomes" id="UP000277579">
    <property type="component" value="Unassembled WGS sequence"/>
</dbReference>
<protein>
    <submittedName>
        <fullName evidence="1">Putative nucleic acid binding protein</fullName>
    </submittedName>
</protein>
<keyword evidence="2" id="KW-1185">Reference proteome</keyword>
<dbReference type="OrthoDB" id="1449127at2"/>
<reference evidence="1 2" key="1">
    <citation type="submission" date="2018-10" db="EMBL/GenBank/DDBJ databases">
        <title>Genomic Encyclopedia of Archaeal and Bacterial Type Strains, Phase II (KMG-II): from individual species to whole genera.</title>
        <authorList>
            <person name="Goeker M."/>
        </authorList>
    </citation>
    <scope>NUCLEOTIDE SEQUENCE [LARGE SCALE GENOMIC DNA]</scope>
    <source>
        <strain evidence="1 2">DSM 29537</strain>
    </source>
</reference>
<evidence type="ECO:0000313" key="1">
    <source>
        <dbReference type="EMBL" id="RKS19089.1"/>
    </source>
</evidence>
<proteinExistence type="predicted"/>
<dbReference type="RefSeq" id="WP_121377323.1">
    <property type="nucleotide sequence ID" value="NZ_RBLC01000005.1"/>
</dbReference>
<accession>A0A495M466</accession>
<organism evidence="1 2">
    <name type="scientific">Flavobacterium endophyticum</name>
    <dbReference type="NCBI Taxonomy" id="1540163"/>
    <lineage>
        <taxon>Bacteria</taxon>
        <taxon>Pseudomonadati</taxon>
        <taxon>Bacteroidota</taxon>
        <taxon>Flavobacteriia</taxon>
        <taxon>Flavobacteriales</taxon>
        <taxon>Flavobacteriaceae</taxon>
        <taxon>Flavobacterium</taxon>
    </lineage>
</organism>
<dbReference type="Pfam" id="PF12869">
    <property type="entry name" value="tRNA_anti-like"/>
    <property type="match status" value="1"/>
</dbReference>
<dbReference type="EMBL" id="RBLC01000005">
    <property type="protein sequence ID" value="RKS19089.1"/>
    <property type="molecule type" value="Genomic_DNA"/>
</dbReference>